<feature type="binding site" evidence="15">
    <location>
        <position position="133"/>
    </location>
    <ligand>
        <name>Mg(2+)</name>
        <dbReference type="ChEBI" id="CHEBI:18420"/>
    </ligand>
</feature>
<evidence type="ECO:0000256" key="2">
    <source>
        <dbReference type="ARBA" id="ARBA00004496"/>
    </source>
</evidence>
<dbReference type="GO" id="GO:0042802">
    <property type="term" value="F:identical protein binding"/>
    <property type="evidence" value="ECO:0007669"/>
    <property type="project" value="UniProtKB-ARBA"/>
</dbReference>
<keyword evidence="14 15" id="KW-0694">RNA-binding</keyword>
<accession>A0A7W8G7G9</accession>
<dbReference type="GO" id="GO:0010468">
    <property type="term" value="P:regulation of gene expression"/>
    <property type="evidence" value="ECO:0007669"/>
    <property type="project" value="TreeGrafter"/>
</dbReference>
<dbReference type="InterPro" id="IPR036389">
    <property type="entry name" value="RNase_III_sf"/>
</dbReference>
<dbReference type="GO" id="GO:0005737">
    <property type="term" value="C:cytoplasm"/>
    <property type="evidence" value="ECO:0007669"/>
    <property type="project" value="UniProtKB-SubCell"/>
</dbReference>
<comment type="similarity">
    <text evidence="3">Belongs to the ribonuclease III family.</text>
</comment>
<keyword evidence="10 15" id="KW-0479">Metal-binding</keyword>
<evidence type="ECO:0000259" key="17">
    <source>
        <dbReference type="PROSITE" id="PS50142"/>
    </source>
</evidence>
<dbReference type="RefSeq" id="WP_184657203.1">
    <property type="nucleotide sequence ID" value="NZ_CP031518.1"/>
</dbReference>
<dbReference type="InterPro" id="IPR014720">
    <property type="entry name" value="dsRBD_dom"/>
</dbReference>
<comment type="caution">
    <text evidence="18">The sequence shown here is derived from an EMBL/GenBank/DDBJ whole genome shotgun (WGS) entry which is preliminary data.</text>
</comment>
<dbReference type="Proteomes" id="UP000518887">
    <property type="component" value="Unassembled WGS sequence"/>
</dbReference>
<dbReference type="GO" id="GO:0003725">
    <property type="term" value="F:double-stranded RNA binding"/>
    <property type="evidence" value="ECO:0007669"/>
    <property type="project" value="TreeGrafter"/>
</dbReference>
<dbReference type="Gene3D" id="1.10.1520.10">
    <property type="entry name" value="Ribonuclease III domain"/>
    <property type="match status" value="1"/>
</dbReference>
<comment type="function">
    <text evidence="15">Digests double-stranded RNA. Involved in the processing of primary rRNA transcript to yield the immediate precursors to the large and small rRNAs (23S and 16S). Processes some mRNAs, and tRNAs when they are encoded in the rRNA operon. Processes pre-crRNA and tracrRNA of type II CRISPR loci if present in the organism.</text>
</comment>
<keyword evidence="12 15" id="KW-0378">Hydrolase</keyword>
<feature type="domain" description="DRBM" evidence="16">
    <location>
        <begin position="171"/>
        <end position="240"/>
    </location>
</feature>
<keyword evidence="9 15" id="KW-0540">Nuclease</keyword>
<dbReference type="FunFam" id="3.30.160.20:FF:000003">
    <property type="entry name" value="Ribonuclease 3"/>
    <property type="match status" value="1"/>
</dbReference>
<dbReference type="PROSITE" id="PS50137">
    <property type="entry name" value="DS_RBD"/>
    <property type="match status" value="1"/>
</dbReference>
<gene>
    <name evidence="15" type="primary">rnc</name>
    <name evidence="18" type="ORF">HNP76_000521</name>
</gene>
<dbReference type="Pfam" id="PF14622">
    <property type="entry name" value="Ribonucleas_3_3"/>
    <property type="match status" value="1"/>
</dbReference>
<evidence type="ECO:0000256" key="8">
    <source>
        <dbReference type="ARBA" id="ARBA00022694"/>
    </source>
</evidence>
<dbReference type="GO" id="GO:0004525">
    <property type="term" value="F:ribonuclease III activity"/>
    <property type="evidence" value="ECO:0007669"/>
    <property type="project" value="UniProtKB-UniRule"/>
</dbReference>
<dbReference type="GO" id="GO:0019843">
    <property type="term" value="F:rRNA binding"/>
    <property type="evidence" value="ECO:0007669"/>
    <property type="project" value="UniProtKB-KW"/>
</dbReference>
<dbReference type="CDD" id="cd10845">
    <property type="entry name" value="DSRM_RNAse_III_family"/>
    <property type="match status" value="1"/>
</dbReference>
<dbReference type="AlphaFoldDB" id="A0A7W8G7G9"/>
<dbReference type="SUPFAM" id="SSF69065">
    <property type="entry name" value="RNase III domain-like"/>
    <property type="match status" value="1"/>
</dbReference>
<protein>
    <recommendedName>
        <fullName evidence="15">Ribonuclease 3</fullName>
        <ecNumber evidence="15">3.1.26.3</ecNumber>
    </recommendedName>
    <alternativeName>
        <fullName evidence="15">Ribonuclease III</fullName>
        <shortName evidence="15">RNase III</shortName>
    </alternativeName>
</protein>
<evidence type="ECO:0000256" key="14">
    <source>
        <dbReference type="ARBA" id="ARBA00022884"/>
    </source>
</evidence>
<dbReference type="HAMAP" id="MF_00104">
    <property type="entry name" value="RNase_III"/>
    <property type="match status" value="1"/>
</dbReference>
<comment type="subunit">
    <text evidence="4 15">Homodimer.</text>
</comment>
<feature type="domain" description="RNase III" evidence="17">
    <location>
        <begin position="16"/>
        <end position="144"/>
    </location>
</feature>
<dbReference type="EMBL" id="JACHFQ010000002">
    <property type="protein sequence ID" value="MBB5225177.1"/>
    <property type="molecule type" value="Genomic_DNA"/>
</dbReference>
<evidence type="ECO:0000256" key="4">
    <source>
        <dbReference type="ARBA" id="ARBA00011738"/>
    </source>
</evidence>
<keyword evidence="15" id="KW-0699">rRNA-binding</keyword>
<dbReference type="EC" id="3.1.26.3" evidence="15"/>
<evidence type="ECO:0000256" key="9">
    <source>
        <dbReference type="ARBA" id="ARBA00022722"/>
    </source>
</evidence>
<dbReference type="GO" id="GO:0046872">
    <property type="term" value="F:metal ion binding"/>
    <property type="evidence" value="ECO:0007669"/>
    <property type="project" value="UniProtKB-KW"/>
</dbReference>
<keyword evidence="7 15" id="KW-0507">mRNA processing</keyword>
<evidence type="ECO:0000259" key="16">
    <source>
        <dbReference type="PROSITE" id="PS50137"/>
    </source>
</evidence>
<reference evidence="18 19" key="1">
    <citation type="submission" date="2020-08" db="EMBL/GenBank/DDBJ databases">
        <title>Genomic Encyclopedia of Type Strains, Phase IV (KMG-IV): sequencing the most valuable type-strain genomes for metagenomic binning, comparative biology and taxonomic classification.</title>
        <authorList>
            <person name="Goeker M."/>
        </authorList>
    </citation>
    <scope>NUCLEOTIDE SEQUENCE [LARGE SCALE GENOMIC DNA]</scope>
    <source>
        <strain evidence="18 19">DSM 103462</strain>
    </source>
</reference>
<dbReference type="GO" id="GO:0006397">
    <property type="term" value="P:mRNA processing"/>
    <property type="evidence" value="ECO:0007669"/>
    <property type="project" value="UniProtKB-UniRule"/>
</dbReference>
<feature type="active site" evidence="15">
    <location>
        <position position="133"/>
    </location>
</feature>
<evidence type="ECO:0000313" key="19">
    <source>
        <dbReference type="Proteomes" id="UP000518887"/>
    </source>
</evidence>
<organism evidence="18 19">
    <name type="scientific">Treponema ruminis</name>
    <dbReference type="NCBI Taxonomy" id="744515"/>
    <lineage>
        <taxon>Bacteria</taxon>
        <taxon>Pseudomonadati</taxon>
        <taxon>Spirochaetota</taxon>
        <taxon>Spirochaetia</taxon>
        <taxon>Spirochaetales</taxon>
        <taxon>Treponemataceae</taxon>
        <taxon>Treponema</taxon>
    </lineage>
</organism>
<evidence type="ECO:0000256" key="11">
    <source>
        <dbReference type="ARBA" id="ARBA00022759"/>
    </source>
</evidence>
<evidence type="ECO:0000256" key="12">
    <source>
        <dbReference type="ARBA" id="ARBA00022801"/>
    </source>
</evidence>
<dbReference type="SMART" id="SM00358">
    <property type="entry name" value="DSRM"/>
    <property type="match status" value="1"/>
</dbReference>
<keyword evidence="11 15" id="KW-0255">Endonuclease</keyword>
<proteinExistence type="inferred from homology"/>
<dbReference type="InterPro" id="IPR011907">
    <property type="entry name" value="RNase_III"/>
</dbReference>
<dbReference type="FunFam" id="1.10.1520.10:FF:000001">
    <property type="entry name" value="Ribonuclease 3"/>
    <property type="match status" value="1"/>
</dbReference>
<comment type="cofactor">
    <cofactor evidence="15">
        <name>Mg(2+)</name>
        <dbReference type="ChEBI" id="CHEBI:18420"/>
    </cofactor>
</comment>
<dbReference type="PANTHER" id="PTHR11207">
    <property type="entry name" value="RIBONUCLEASE III"/>
    <property type="match status" value="1"/>
</dbReference>
<evidence type="ECO:0000313" key="18">
    <source>
        <dbReference type="EMBL" id="MBB5225177.1"/>
    </source>
</evidence>
<dbReference type="SUPFAM" id="SSF54768">
    <property type="entry name" value="dsRNA-binding domain-like"/>
    <property type="match status" value="1"/>
</dbReference>
<evidence type="ECO:0000256" key="13">
    <source>
        <dbReference type="ARBA" id="ARBA00022842"/>
    </source>
</evidence>
<evidence type="ECO:0000256" key="10">
    <source>
        <dbReference type="ARBA" id="ARBA00022723"/>
    </source>
</evidence>
<dbReference type="PROSITE" id="PS00517">
    <property type="entry name" value="RNASE_3_1"/>
    <property type="match status" value="1"/>
</dbReference>
<dbReference type="CDD" id="cd00593">
    <property type="entry name" value="RIBOc"/>
    <property type="match status" value="1"/>
</dbReference>
<feature type="active site" evidence="15">
    <location>
        <position position="61"/>
    </location>
</feature>
<keyword evidence="5 15" id="KW-0963">Cytoplasm</keyword>
<evidence type="ECO:0000256" key="1">
    <source>
        <dbReference type="ARBA" id="ARBA00000109"/>
    </source>
</evidence>
<keyword evidence="8 15" id="KW-0819">tRNA processing</keyword>
<dbReference type="SMART" id="SM00535">
    <property type="entry name" value="RIBOc"/>
    <property type="match status" value="1"/>
</dbReference>
<name>A0A7W8G7G9_9SPIR</name>
<dbReference type="PROSITE" id="PS50142">
    <property type="entry name" value="RNASE_3_2"/>
    <property type="match status" value="1"/>
</dbReference>
<keyword evidence="19" id="KW-1185">Reference proteome</keyword>
<evidence type="ECO:0000256" key="5">
    <source>
        <dbReference type="ARBA" id="ARBA00022490"/>
    </source>
</evidence>
<keyword evidence="6 15" id="KW-0698">rRNA processing</keyword>
<comment type="subcellular location">
    <subcellularLocation>
        <location evidence="2 15">Cytoplasm</location>
    </subcellularLocation>
</comment>
<evidence type="ECO:0000256" key="3">
    <source>
        <dbReference type="ARBA" id="ARBA00010183"/>
    </source>
</evidence>
<dbReference type="GO" id="GO:0006364">
    <property type="term" value="P:rRNA processing"/>
    <property type="evidence" value="ECO:0007669"/>
    <property type="project" value="UniProtKB-UniRule"/>
</dbReference>
<evidence type="ECO:0000256" key="7">
    <source>
        <dbReference type="ARBA" id="ARBA00022664"/>
    </source>
</evidence>
<dbReference type="GO" id="GO:0008033">
    <property type="term" value="P:tRNA processing"/>
    <property type="evidence" value="ECO:0007669"/>
    <property type="project" value="UniProtKB-KW"/>
</dbReference>
<dbReference type="Gene3D" id="3.30.160.20">
    <property type="match status" value="1"/>
</dbReference>
<evidence type="ECO:0000256" key="15">
    <source>
        <dbReference type="HAMAP-Rule" id="MF_00104"/>
    </source>
</evidence>
<comment type="catalytic activity">
    <reaction evidence="1 15">
        <text>Endonucleolytic cleavage to 5'-phosphomonoester.</text>
        <dbReference type="EC" id="3.1.26.3"/>
    </reaction>
</comment>
<feature type="binding site" evidence="15">
    <location>
        <position position="130"/>
    </location>
    <ligand>
        <name>Mg(2+)</name>
        <dbReference type="ChEBI" id="CHEBI:18420"/>
    </ligand>
</feature>
<dbReference type="NCBIfam" id="TIGR02191">
    <property type="entry name" value="RNaseIII"/>
    <property type="match status" value="1"/>
</dbReference>
<feature type="binding site" evidence="15">
    <location>
        <position position="57"/>
    </location>
    <ligand>
        <name>Mg(2+)</name>
        <dbReference type="ChEBI" id="CHEBI:18420"/>
    </ligand>
</feature>
<evidence type="ECO:0000256" key="6">
    <source>
        <dbReference type="ARBA" id="ARBA00022552"/>
    </source>
</evidence>
<sequence>MLFSKKNLSPKRIQELTAFTKNISIKFSNINLLELAFTHRSVANEKGQKHYNNERLEFLGDSVLGMATAAYLYEHFMDNPEGDLAKIKSSVVSEQSLAPIALKIGIDKMLILGKGEEMSGGRQKKAILADAVEAVIGAYYLDAGYKAAEKLVLSFMIPAIDNYVSDRGSKDYKTLLQEAHQKKYKSCPNYELVKETGPDHERTFWVTVHLKNASYGPESGKSKKEAEQNVAKKAWQEVFGN</sequence>
<dbReference type="InterPro" id="IPR000999">
    <property type="entry name" value="RNase_III_dom"/>
</dbReference>
<dbReference type="Pfam" id="PF00035">
    <property type="entry name" value="dsrm"/>
    <property type="match status" value="1"/>
</dbReference>
<dbReference type="PANTHER" id="PTHR11207:SF0">
    <property type="entry name" value="RIBONUCLEASE 3"/>
    <property type="match status" value="1"/>
</dbReference>
<keyword evidence="13 15" id="KW-0460">Magnesium</keyword>